<dbReference type="Proteomes" id="UP001459277">
    <property type="component" value="Unassembled WGS sequence"/>
</dbReference>
<sequence>MWSPRITVDIFCPSGLLSFTKLNVIVQLLSSPSGKATWSSFIDKESLRQKDQKRKFNIIEMKSS</sequence>
<accession>A0AAW2D6L8</accession>
<gene>
    <name evidence="1" type="ORF">SO802_012899</name>
</gene>
<protein>
    <submittedName>
        <fullName evidence="1">Uncharacterized protein</fullName>
    </submittedName>
</protein>
<comment type="caution">
    <text evidence="1">The sequence shown here is derived from an EMBL/GenBank/DDBJ whole genome shotgun (WGS) entry which is preliminary data.</text>
</comment>
<proteinExistence type="predicted"/>
<organism evidence="1 2">
    <name type="scientific">Lithocarpus litseifolius</name>
    <dbReference type="NCBI Taxonomy" id="425828"/>
    <lineage>
        <taxon>Eukaryota</taxon>
        <taxon>Viridiplantae</taxon>
        <taxon>Streptophyta</taxon>
        <taxon>Embryophyta</taxon>
        <taxon>Tracheophyta</taxon>
        <taxon>Spermatophyta</taxon>
        <taxon>Magnoliopsida</taxon>
        <taxon>eudicotyledons</taxon>
        <taxon>Gunneridae</taxon>
        <taxon>Pentapetalae</taxon>
        <taxon>rosids</taxon>
        <taxon>fabids</taxon>
        <taxon>Fagales</taxon>
        <taxon>Fagaceae</taxon>
        <taxon>Lithocarpus</taxon>
    </lineage>
</organism>
<evidence type="ECO:0000313" key="1">
    <source>
        <dbReference type="EMBL" id="KAL0005338.1"/>
    </source>
</evidence>
<keyword evidence="2" id="KW-1185">Reference proteome</keyword>
<dbReference type="AlphaFoldDB" id="A0AAW2D6L8"/>
<reference evidence="1 2" key="1">
    <citation type="submission" date="2024-01" db="EMBL/GenBank/DDBJ databases">
        <title>A telomere-to-telomere, gap-free genome of sweet tea (Lithocarpus litseifolius).</title>
        <authorList>
            <person name="Zhou J."/>
        </authorList>
    </citation>
    <scope>NUCLEOTIDE SEQUENCE [LARGE SCALE GENOMIC DNA]</scope>
    <source>
        <strain evidence="1">Zhou-2022a</strain>
        <tissue evidence="1">Leaf</tissue>
    </source>
</reference>
<name>A0AAW2D6L8_9ROSI</name>
<evidence type="ECO:0000313" key="2">
    <source>
        <dbReference type="Proteomes" id="UP001459277"/>
    </source>
</evidence>
<dbReference type="EMBL" id="JAZDWU010000004">
    <property type="protein sequence ID" value="KAL0005338.1"/>
    <property type="molecule type" value="Genomic_DNA"/>
</dbReference>